<dbReference type="EMBL" id="LNRQ01000002">
    <property type="protein sequence ID" value="KZN06826.1"/>
    <property type="molecule type" value="Genomic_DNA"/>
</dbReference>
<dbReference type="Proteomes" id="UP000077755">
    <property type="component" value="Chromosome 2"/>
</dbReference>
<feature type="transmembrane region" description="Helical" evidence="16">
    <location>
        <begin position="20"/>
        <end position="45"/>
    </location>
</feature>
<evidence type="ECO:0000256" key="16">
    <source>
        <dbReference type="SAM" id="Phobius"/>
    </source>
</evidence>
<keyword evidence="9" id="KW-0833">Ubl conjugation pathway</keyword>
<dbReference type="GO" id="GO:0016567">
    <property type="term" value="P:protein ubiquitination"/>
    <property type="evidence" value="ECO:0007669"/>
    <property type="project" value="UniProtKB-UniPathway"/>
</dbReference>
<dbReference type="PANTHER" id="PTHR45676">
    <property type="entry name" value="RING-H2 FINGER PROTEIN ATL51-RELATED"/>
    <property type="match status" value="1"/>
</dbReference>
<evidence type="ECO:0000313" key="18">
    <source>
        <dbReference type="EMBL" id="KZN06826.1"/>
    </source>
</evidence>
<dbReference type="OMA" id="FGACHRR"/>
<feature type="domain" description="RING-type" evidence="17">
    <location>
        <begin position="98"/>
        <end position="140"/>
    </location>
</feature>
<keyword evidence="6 16" id="KW-0812">Transmembrane</keyword>
<protein>
    <recommendedName>
        <fullName evidence="4">RING-type E3 ubiquitin transferase</fullName>
        <ecNumber evidence="4">2.3.2.27</ecNumber>
    </recommendedName>
</protein>
<evidence type="ECO:0000256" key="14">
    <source>
        <dbReference type="PROSITE-ProRule" id="PRU00175"/>
    </source>
</evidence>
<feature type="region of interest" description="Disordered" evidence="15">
    <location>
        <begin position="150"/>
        <end position="180"/>
    </location>
</feature>
<dbReference type="UniPathway" id="UPA00143"/>
<keyword evidence="11 16" id="KW-1133">Transmembrane helix</keyword>
<evidence type="ECO:0000256" key="2">
    <source>
        <dbReference type="ARBA" id="ARBA00004167"/>
    </source>
</evidence>
<sequence>MSDSARVTSGKVDDSAAVELSGIIIIVTIMLLFLLVLFVIIFRLYSVRHHFWNRRTSREATSSDLPTLQQRQGLDPSILSSIKVVQISAAEDKLGLECSVCLCQVSEGEKARFLPKCNHGFHMQCIDMWFHSHSTCPLCRNTVSNSPDDLEAAPPVDAGGLANSQPPIVSSSAPSSSRVRNDGHLAIDITNLRTEGDDQKSPVAVTPTAALYRSLSRLLSRNTRTSSP</sequence>
<dbReference type="GO" id="GO:0016020">
    <property type="term" value="C:membrane"/>
    <property type="evidence" value="ECO:0007669"/>
    <property type="project" value="UniProtKB-SubCell"/>
</dbReference>
<evidence type="ECO:0000313" key="20">
    <source>
        <dbReference type="Proteomes" id="UP000077755"/>
    </source>
</evidence>
<dbReference type="EMBL" id="CP093344">
    <property type="protein sequence ID" value="WOG89417.1"/>
    <property type="molecule type" value="Genomic_DNA"/>
</dbReference>
<evidence type="ECO:0000313" key="19">
    <source>
        <dbReference type="EMBL" id="WOG89417.1"/>
    </source>
</evidence>
<dbReference type="Gramene" id="KZN06826">
    <property type="protein sequence ID" value="KZN06826"/>
    <property type="gene ID" value="DCAR_007663"/>
</dbReference>
<dbReference type="KEGG" id="dcr:108206842"/>
<keyword evidence="10" id="KW-0862">Zinc</keyword>
<evidence type="ECO:0000259" key="17">
    <source>
        <dbReference type="PROSITE" id="PS50089"/>
    </source>
</evidence>
<evidence type="ECO:0000256" key="15">
    <source>
        <dbReference type="SAM" id="MobiDB-lite"/>
    </source>
</evidence>
<dbReference type="GO" id="GO:0061630">
    <property type="term" value="F:ubiquitin protein ligase activity"/>
    <property type="evidence" value="ECO:0007669"/>
    <property type="project" value="UniProtKB-EC"/>
</dbReference>
<organism evidence="18">
    <name type="scientific">Daucus carota subsp. sativus</name>
    <name type="common">Carrot</name>
    <dbReference type="NCBI Taxonomy" id="79200"/>
    <lineage>
        <taxon>Eukaryota</taxon>
        <taxon>Viridiplantae</taxon>
        <taxon>Streptophyta</taxon>
        <taxon>Embryophyta</taxon>
        <taxon>Tracheophyta</taxon>
        <taxon>Spermatophyta</taxon>
        <taxon>Magnoliopsida</taxon>
        <taxon>eudicotyledons</taxon>
        <taxon>Gunneridae</taxon>
        <taxon>Pentapetalae</taxon>
        <taxon>asterids</taxon>
        <taxon>campanulids</taxon>
        <taxon>Apiales</taxon>
        <taxon>Apiaceae</taxon>
        <taxon>Apioideae</taxon>
        <taxon>Scandiceae</taxon>
        <taxon>Daucinae</taxon>
        <taxon>Daucus</taxon>
        <taxon>Daucus sect. Daucus</taxon>
    </lineage>
</organism>
<dbReference type="PANTHER" id="PTHR45676:SF130">
    <property type="entry name" value="RING-H2 FINGER PROTEIN ATL60-LIKE"/>
    <property type="match status" value="1"/>
</dbReference>
<name>A0A166EPR3_DAUCS</name>
<dbReference type="GO" id="GO:0008270">
    <property type="term" value="F:zinc ion binding"/>
    <property type="evidence" value="ECO:0007669"/>
    <property type="project" value="UniProtKB-KW"/>
</dbReference>
<evidence type="ECO:0000256" key="8">
    <source>
        <dbReference type="ARBA" id="ARBA00022771"/>
    </source>
</evidence>
<dbReference type="EC" id="2.3.2.27" evidence="4"/>
<dbReference type="AlphaFoldDB" id="A0A166EPR3"/>
<accession>A0A166EPR3</accession>
<comment type="pathway">
    <text evidence="3">Protein modification; protein ubiquitination.</text>
</comment>
<feature type="compositionally biased region" description="Low complexity" evidence="15">
    <location>
        <begin position="164"/>
        <end position="177"/>
    </location>
</feature>
<dbReference type="FunFam" id="3.30.40.10:FF:000475">
    <property type="entry name" value="RING-H2 finger protein ATL3"/>
    <property type="match status" value="1"/>
</dbReference>
<dbReference type="InterPro" id="IPR001841">
    <property type="entry name" value="Znf_RING"/>
</dbReference>
<comment type="subcellular location">
    <subcellularLocation>
        <location evidence="2">Membrane</location>
        <topology evidence="2">Single-pass membrane protein</topology>
    </subcellularLocation>
</comment>
<evidence type="ECO:0000256" key="10">
    <source>
        <dbReference type="ARBA" id="ARBA00022833"/>
    </source>
</evidence>
<keyword evidence="7" id="KW-0479">Metal-binding</keyword>
<evidence type="ECO:0000256" key="9">
    <source>
        <dbReference type="ARBA" id="ARBA00022786"/>
    </source>
</evidence>
<keyword evidence="8 14" id="KW-0863">Zinc-finger</keyword>
<evidence type="ECO:0000256" key="13">
    <source>
        <dbReference type="ARBA" id="ARBA00024209"/>
    </source>
</evidence>
<evidence type="ECO:0000256" key="6">
    <source>
        <dbReference type="ARBA" id="ARBA00022692"/>
    </source>
</evidence>
<keyword evidence="20" id="KW-1185">Reference proteome</keyword>
<dbReference type="Pfam" id="PF13639">
    <property type="entry name" value="zf-RING_2"/>
    <property type="match status" value="1"/>
</dbReference>
<dbReference type="PROSITE" id="PS50089">
    <property type="entry name" value="ZF_RING_2"/>
    <property type="match status" value="1"/>
</dbReference>
<dbReference type="SMART" id="SM00184">
    <property type="entry name" value="RING"/>
    <property type="match status" value="1"/>
</dbReference>
<keyword evidence="5" id="KW-0808">Transferase</keyword>
<reference evidence="18" key="1">
    <citation type="journal article" date="2016" name="Nat. Genet.">
        <title>A high-quality carrot genome assembly provides new insights into carotenoid accumulation and asterid genome evolution.</title>
        <authorList>
            <person name="Iorizzo M."/>
            <person name="Ellison S."/>
            <person name="Senalik D."/>
            <person name="Zeng P."/>
            <person name="Satapoomin P."/>
            <person name="Huang J."/>
            <person name="Bowman M."/>
            <person name="Iovene M."/>
            <person name="Sanseverino W."/>
            <person name="Cavagnaro P."/>
            <person name="Yildiz M."/>
            <person name="Macko-Podgorni A."/>
            <person name="Moranska E."/>
            <person name="Grzebelus E."/>
            <person name="Grzebelus D."/>
            <person name="Ashrafi H."/>
            <person name="Zheng Z."/>
            <person name="Cheng S."/>
            <person name="Spooner D."/>
            <person name="Van Deynze A."/>
            <person name="Simon P."/>
        </authorList>
    </citation>
    <scope>NUCLEOTIDE SEQUENCE [LARGE SCALE GENOMIC DNA]</scope>
    <source>
        <tissue evidence="18">Leaf</tissue>
    </source>
</reference>
<dbReference type="OrthoDB" id="8062037at2759"/>
<gene>
    <name evidence="18" type="ORF">DCAR_007663</name>
    <name evidence="19" type="ORF">DCAR_0208655</name>
</gene>
<dbReference type="InterPro" id="IPR013083">
    <property type="entry name" value="Znf_RING/FYVE/PHD"/>
</dbReference>
<dbReference type="CDD" id="cd16461">
    <property type="entry name" value="RING-H2_EL5-like"/>
    <property type="match status" value="1"/>
</dbReference>
<evidence type="ECO:0000256" key="5">
    <source>
        <dbReference type="ARBA" id="ARBA00022679"/>
    </source>
</evidence>
<evidence type="ECO:0000256" key="12">
    <source>
        <dbReference type="ARBA" id="ARBA00023136"/>
    </source>
</evidence>
<evidence type="ECO:0000256" key="4">
    <source>
        <dbReference type="ARBA" id="ARBA00012483"/>
    </source>
</evidence>
<evidence type="ECO:0000256" key="3">
    <source>
        <dbReference type="ARBA" id="ARBA00004906"/>
    </source>
</evidence>
<evidence type="ECO:0000256" key="11">
    <source>
        <dbReference type="ARBA" id="ARBA00022989"/>
    </source>
</evidence>
<reference evidence="19" key="2">
    <citation type="submission" date="2022-03" db="EMBL/GenBank/DDBJ databases">
        <title>Draft title - Genomic analysis of global carrot germplasm unveils the trajectory of domestication and the origin of high carotenoid orange carrot.</title>
        <authorList>
            <person name="Iorizzo M."/>
            <person name="Ellison S."/>
            <person name="Senalik D."/>
            <person name="Macko-Podgorni A."/>
            <person name="Grzebelus D."/>
            <person name="Bostan H."/>
            <person name="Rolling W."/>
            <person name="Curaba J."/>
            <person name="Simon P."/>
        </authorList>
    </citation>
    <scope>NUCLEOTIDE SEQUENCE</scope>
    <source>
        <tissue evidence="19">Leaf</tissue>
    </source>
</reference>
<dbReference type="SUPFAM" id="SSF57850">
    <property type="entry name" value="RING/U-box"/>
    <property type="match status" value="1"/>
</dbReference>
<dbReference type="Gene3D" id="3.30.40.10">
    <property type="entry name" value="Zinc/RING finger domain, C3HC4 (zinc finger)"/>
    <property type="match status" value="1"/>
</dbReference>
<comment type="catalytic activity">
    <reaction evidence="1">
        <text>S-ubiquitinyl-[E2 ubiquitin-conjugating enzyme]-L-cysteine + [acceptor protein]-L-lysine = [E2 ubiquitin-conjugating enzyme]-L-cysteine + N(6)-ubiquitinyl-[acceptor protein]-L-lysine.</text>
        <dbReference type="EC" id="2.3.2.27"/>
    </reaction>
</comment>
<comment type="similarity">
    <text evidence="13">Belongs to the RING-type zinc finger family. ATL subfamily.</text>
</comment>
<keyword evidence="12 16" id="KW-0472">Membrane</keyword>
<evidence type="ECO:0000256" key="7">
    <source>
        <dbReference type="ARBA" id="ARBA00022723"/>
    </source>
</evidence>
<evidence type="ECO:0000256" key="1">
    <source>
        <dbReference type="ARBA" id="ARBA00000900"/>
    </source>
</evidence>
<proteinExistence type="inferred from homology"/>